<dbReference type="PROSITE" id="PS51186">
    <property type="entry name" value="GNAT"/>
    <property type="match status" value="1"/>
</dbReference>
<dbReference type="STRING" id="1618337.UT28_C0001G0130"/>
<dbReference type="GO" id="GO:0016747">
    <property type="term" value="F:acyltransferase activity, transferring groups other than amino-acyl groups"/>
    <property type="evidence" value="ECO:0007669"/>
    <property type="project" value="InterPro"/>
</dbReference>
<evidence type="ECO:0000313" key="4">
    <source>
        <dbReference type="EMBL" id="AKM81945.1"/>
    </source>
</evidence>
<accession>A0A0G4B2Y8</accession>
<evidence type="ECO:0000256" key="1">
    <source>
        <dbReference type="ARBA" id="ARBA00022679"/>
    </source>
</evidence>
<reference evidence="4 5" key="1">
    <citation type="journal article" date="2015" name="Nature">
        <title>rRNA introns, odd ribosomes, and small enigmatic genomes across a large radiation of phyla.</title>
        <authorList>
            <person name="Brown C.T."/>
            <person name="Hug L.A."/>
            <person name="Thomas B.C."/>
            <person name="Sharon I."/>
            <person name="Castelle C.J."/>
            <person name="Singh A."/>
            <person name="Wilkins M.J."/>
            <person name="Williams K.H."/>
            <person name="Banfield J.F."/>
        </authorList>
    </citation>
    <scope>NUCLEOTIDE SEQUENCE [LARGE SCALE GENOMIC DNA]</scope>
</reference>
<dbReference type="EMBL" id="CP011213">
    <property type="protein sequence ID" value="AKM81945.1"/>
    <property type="molecule type" value="Genomic_DNA"/>
</dbReference>
<keyword evidence="1 4" id="KW-0808">Transferase</keyword>
<organism evidence="4 5">
    <name type="scientific">Berkelbacteria bacterium GW2011_GWE1_39_12</name>
    <dbReference type="NCBI Taxonomy" id="1618337"/>
    <lineage>
        <taxon>Bacteria</taxon>
        <taxon>Candidatus Berkelbacteria</taxon>
    </lineage>
</organism>
<feature type="domain" description="N-acetyltransferase" evidence="3">
    <location>
        <begin position="3"/>
        <end position="161"/>
    </location>
</feature>
<dbReference type="Pfam" id="PF00583">
    <property type="entry name" value="Acetyltransf_1"/>
    <property type="match status" value="1"/>
</dbReference>
<proteinExistence type="predicted"/>
<evidence type="ECO:0000256" key="2">
    <source>
        <dbReference type="ARBA" id="ARBA00023315"/>
    </source>
</evidence>
<dbReference type="PANTHER" id="PTHR42919">
    <property type="entry name" value="N-ALPHA-ACETYLTRANSFERASE"/>
    <property type="match status" value="1"/>
</dbReference>
<dbReference type="Proteomes" id="UP000035648">
    <property type="component" value="Chromosome"/>
</dbReference>
<sequence length="161" mass="18692">MNIQIRSGKIEDLGEIQKLSHLLFVKEQREYDSLYDTDWPFNETGIDFFKKQLTDKNRKVFIAETGGNIIGYLAASIRSDDEYKNTKNEVLKIAEINNTIVLEEYRSRGIGTQLVDDFKKWAKENNADRIMVLASSPNLKGIDFYKKQDFEVFEIGLKKDL</sequence>
<dbReference type="InterPro" id="IPR000182">
    <property type="entry name" value="GNAT_dom"/>
</dbReference>
<evidence type="ECO:0000313" key="5">
    <source>
        <dbReference type="Proteomes" id="UP000035648"/>
    </source>
</evidence>
<dbReference type="SUPFAM" id="SSF55729">
    <property type="entry name" value="Acyl-CoA N-acyltransferases (Nat)"/>
    <property type="match status" value="1"/>
</dbReference>
<name>A0A0G4B2Y8_9BACT</name>
<dbReference type="PANTHER" id="PTHR42919:SF8">
    <property type="entry name" value="N-ALPHA-ACETYLTRANSFERASE 50"/>
    <property type="match status" value="1"/>
</dbReference>
<dbReference type="InterPro" id="IPR016181">
    <property type="entry name" value="Acyl_CoA_acyltransferase"/>
</dbReference>
<dbReference type="InterPro" id="IPR051556">
    <property type="entry name" value="N-term/lysine_N-AcTrnsfr"/>
</dbReference>
<gene>
    <name evidence="4" type="ORF">UT28_C0001G0130</name>
</gene>
<protein>
    <submittedName>
        <fullName evidence="4">GCN5-like protein N-acetyltransferase</fullName>
    </submittedName>
</protein>
<dbReference type="KEGG" id="bbgw:UT28_C0001G0130"/>
<dbReference type="CDD" id="cd04301">
    <property type="entry name" value="NAT_SF"/>
    <property type="match status" value="1"/>
</dbReference>
<dbReference type="Gene3D" id="3.40.630.30">
    <property type="match status" value="1"/>
</dbReference>
<keyword evidence="2" id="KW-0012">Acyltransferase</keyword>
<dbReference type="AlphaFoldDB" id="A0A0G4B2Y8"/>
<evidence type="ECO:0000259" key="3">
    <source>
        <dbReference type="PROSITE" id="PS51186"/>
    </source>
</evidence>